<dbReference type="PANTHER" id="PTHR11161:SF71">
    <property type="entry name" value="NOSE RESISTANT-TO-FLUOXETINE PROTEIN N-TERMINAL DOMAIN-CONTAINING PROTEIN"/>
    <property type="match status" value="1"/>
</dbReference>
<feature type="domain" description="Nose resistant-to-fluoxetine protein N-terminal" evidence="3">
    <location>
        <begin position="44"/>
        <end position="195"/>
    </location>
</feature>
<dbReference type="KEGG" id="fas:105264001"/>
<feature type="transmembrane region" description="Helical" evidence="1">
    <location>
        <begin position="572"/>
        <end position="594"/>
    </location>
</feature>
<dbReference type="InterPro" id="IPR002656">
    <property type="entry name" value="Acyl_transf_3_dom"/>
</dbReference>
<feature type="transmembrane region" description="Helical" evidence="1">
    <location>
        <begin position="425"/>
        <end position="445"/>
    </location>
</feature>
<dbReference type="AlphaFoldDB" id="A0A0C9R472"/>
<feature type="transmembrane region" description="Helical" evidence="1">
    <location>
        <begin position="532"/>
        <end position="552"/>
    </location>
</feature>
<gene>
    <name evidence="4" type="primary">nrf-6_5</name>
    <name evidence="6" type="synonym">LOC105264001</name>
    <name evidence="4" type="ORF">g.32985</name>
</gene>
<dbReference type="Proteomes" id="UP000694866">
    <property type="component" value="Unplaced"/>
</dbReference>
<evidence type="ECO:0000259" key="3">
    <source>
        <dbReference type="SMART" id="SM00703"/>
    </source>
</evidence>
<proteinExistence type="predicted"/>
<evidence type="ECO:0000256" key="2">
    <source>
        <dbReference type="SAM" id="SignalP"/>
    </source>
</evidence>
<dbReference type="GeneID" id="105264001"/>
<feature type="chain" id="PRO_5044541596" evidence="2">
    <location>
        <begin position="22"/>
        <end position="762"/>
    </location>
</feature>
<reference evidence="6" key="2">
    <citation type="submission" date="2025-04" db="UniProtKB">
        <authorList>
            <consortium name="RefSeq"/>
        </authorList>
    </citation>
    <scope>IDENTIFICATION</scope>
    <source>
        <strain evidence="6">USDA-PBARC FA_bdor</strain>
        <tissue evidence="6">Whole organism</tissue>
    </source>
</reference>
<keyword evidence="2" id="KW-0732">Signal</keyword>
<feature type="transmembrane region" description="Helical" evidence="1">
    <location>
        <begin position="208"/>
        <end position="227"/>
    </location>
</feature>
<evidence type="ECO:0000313" key="6">
    <source>
        <dbReference type="RefSeq" id="XP_011298851.1"/>
    </source>
</evidence>
<keyword evidence="1" id="KW-1133">Transmembrane helix</keyword>
<sequence length="762" mass="85849">MDLRLISVLWFNGFIVNAVVSVRPEETLLRVLTEPLGFPGDKTSPECSRDGGLYAGALRNYTPWALQMYDASAKIPSGVITGNYKQLGNYDECLRVKSDYGFVGKACSAKVHFTISETAGRVNKTRDLSDLLESLALASDVKNWKSGATVPYEWLWCVPSSCDNQDVERALEMSLEPLLSGSRINLTVTVEPCHTIDIDRPVLVIADLIYISILVLFAIIVIVSTTYDLVKTTDAEKTDHNDTKRLLLTSFSLYTNGKSLLNTRNNGDNVACLDGLRYLSICWIIYGHGYYLQAVGVQLDVSSIPTMHEIWTNLLVLNGNIVTDTFFLLGGILLTYSELGRKEKQPHTYNLNVGLLYFHRYLRLTPAYAVVIGFYATLFYKMGSGPQWNTWVGSNRQFCVDNWWTNLLYINNYIDVGNMCMSQSWYLSVDMQLVWISPIFLYPLVVLGIKHIASVIVLSVGLFISIVAPLLITYFDRLTGTMLYYKEQTEVANVYLQIYTRVYARAGPYIVGLILGYVLHKFRNNAPKISHRYIVLGWVLAITVGLAVIFGPRGMYFDDYKYNGVEAAIYAGFHRTGFAVAVGWIVFTTVLGYAGPIGVLLSWSGWMPFGKLTYSAYLTHYIVLLYNNGSARTSGSLSTFGTVHVFLGNLGLTMLLSVILFLCFELPFTRMVRLFTRSRERRTFSKGSFNPTIDGFKSTSEIYRSSDDVVSTVFEGYDNIFVPYVRDPVVRIPNSIDSCDYLQSSPTEVPKRDRNSRRCDFY</sequence>
<evidence type="ECO:0000313" key="5">
    <source>
        <dbReference type="Proteomes" id="UP000694866"/>
    </source>
</evidence>
<evidence type="ECO:0000313" key="4">
    <source>
        <dbReference type="EMBL" id="JAG77379.1"/>
    </source>
</evidence>
<evidence type="ECO:0000256" key="1">
    <source>
        <dbReference type="SAM" id="Phobius"/>
    </source>
</evidence>
<accession>A0A9R1SXC3</accession>
<feature type="transmembrane region" description="Helical" evidence="1">
    <location>
        <begin position="502"/>
        <end position="520"/>
    </location>
</feature>
<feature type="transmembrane region" description="Helical" evidence="1">
    <location>
        <begin position="452"/>
        <end position="475"/>
    </location>
</feature>
<dbReference type="InterPro" id="IPR006621">
    <property type="entry name" value="Nose-resist-to-fluoxetine_N"/>
</dbReference>
<feature type="signal peptide" evidence="2">
    <location>
        <begin position="1"/>
        <end position="21"/>
    </location>
</feature>
<dbReference type="Pfam" id="PF20146">
    <property type="entry name" value="NRF"/>
    <property type="match status" value="1"/>
</dbReference>
<dbReference type="OrthoDB" id="207378at2759"/>
<feature type="transmembrane region" description="Helical" evidence="1">
    <location>
        <begin position="361"/>
        <end position="380"/>
    </location>
</feature>
<reference evidence="4" key="1">
    <citation type="submission" date="2015-01" db="EMBL/GenBank/DDBJ databases">
        <title>Transcriptome Assembly of Fopius arisanus.</title>
        <authorList>
            <person name="Geib S."/>
        </authorList>
    </citation>
    <scope>NUCLEOTIDE SEQUENCE</scope>
</reference>
<organism evidence="4">
    <name type="scientific">Fopius arisanus</name>
    <dbReference type="NCBI Taxonomy" id="64838"/>
    <lineage>
        <taxon>Eukaryota</taxon>
        <taxon>Metazoa</taxon>
        <taxon>Ecdysozoa</taxon>
        <taxon>Arthropoda</taxon>
        <taxon>Hexapoda</taxon>
        <taxon>Insecta</taxon>
        <taxon>Pterygota</taxon>
        <taxon>Neoptera</taxon>
        <taxon>Endopterygota</taxon>
        <taxon>Hymenoptera</taxon>
        <taxon>Apocrita</taxon>
        <taxon>Ichneumonoidea</taxon>
        <taxon>Braconidae</taxon>
        <taxon>Opiinae</taxon>
        <taxon>Fopius</taxon>
    </lineage>
</organism>
<protein>
    <submittedName>
        <fullName evidence="6">Nose resistant to fluoxetine protein 6</fullName>
    </submittedName>
    <submittedName>
        <fullName evidence="4">Nrf-6_5 protein</fullName>
    </submittedName>
</protein>
<dbReference type="SMART" id="SM00703">
    <property type="entry name" value="NRF"/>
    <property type="match status" value="1"/>
</dbReference>
<accession>A0A0C9R472</accession>
<dbReference type="EMBL" id="GBYB01007612">
    <property type="protein sequence ID" value="JAG77379.1"/>
    <property type="molecule type" value="Transcribed_RNA"/>
</dbReference>
<dbReference type="Pfam" id="PF01757">
    <property type="entry name" value="Acyl_transf_3"/>
    <property type="match status" value="1"/>
</dbReference>
<dbReference type="RefSeq" id="XP_011298851.1">
    <property type="nucleotide sequence ID" value="XM_011300549.1"/>
</dbReference>
<keyword evidence="1" id="KW-0812">Transmembrane</keyword>
<feature type="transmembrane region" description="Helical" evidence="1">
    <location>
        <begin position="646"/>
        <end position="668"/>
    </location>
</feature>
<keyword evidence="5" id="KW-1185">Reference proteome</keyword>
<feature type="transmembrane region" description="Helical" evidence="1">
    <location>
        <begin position="321"/>
        <end position="340"/>
    </location>
</feature>
<keyword evidence="1" id="KW-0472">Membrane</keyword>
<name>A0A0C9R472_9HYME</name>
<dbReference type="InterPro" id="IPR052728">
    <property type="entry name" value="O2_lipid_transport_reg"/>
</dbReference>
<dbReference type="GO" id="GO:0016747">
    <property type="term" value="F:acyltransferase activity, transferring groups other than amino-acyl groups"/>
    <property type="evidence" value="ECO:0007669"/>
    <property type="project" value="InterPro"/>
</dbReference>
<dbReference type="PANTHER" id="PTHR11161">
    <property type="entry name" value="O-ACYLTRANSFERASE"/>
    <property type="match status" value="1"/>
</dbReference>